<evidence type="ECO:0000313" key="2">
    <source>
        <dbReference type="Proteomes" id="UP000758603"/>
    </source>
</evidence>
<sequence>MVYFIIWARTPRQSNERLLSTSRRLPRLIAALEIVILRDALKSISLFVRKGPSLMVRISPTTHCKKQVDLDPEPTSVKVKDDLAKWELTHHDETWMGLDAVDPPQILFDTNSTTTLTFKQILSPYFVSIELFREGINKGQKGLMMGLELQFINHAY</sequence>
<reference evidence="1" key="1">
    <citation type="journal article" date="2021" name="Nat. Commun.">
        <title>Genetic determinants of endophytism in the Arabidopsis root mycobiome.</title>
        <authorList>
            <person name="Mesny F."/>
            <person name="Miyauchi S."/>
            <person name="Thiergart T."/>
            <person name="Pickel B."/>
            <person name="Atanasova L."/>
            <person name="Karlsson M."/>
            <person name="Huettel B."/>
            <person name="Barry K.W."/>
            <person name="Haridas S."/>
            <person name="Chen C."/>
            <person name="Bauer D."/>
            <person name="Andreopoulos W."/>
            <person name="Pangilinan J."/>
            <person name="LaButti K."/>
            <person name="Riley R."/>
            <person name="Lipzen A."/>
            <person name="Clum A."/>
            <person name="Drula E."/>
            <person name="Henrissat B."/>
            <person name="Kohler A."/>
            <person name="Grigoriev I.V."/>
            <person name="Martin F.M."/>
            <person name="Hacquard S."/>
        </authorList>
    </citation>
    <scope>NUCLEOTIDE SEQUENCE</scope>
    <source>
        <strain evidence="1">MPI-SDFR-AT-0073</strain>
    </source>
</reference>
<keyword evidence="2" id="KW-1185">Reference proteome</keyword>
<organism evidence="1 2">
    <name type="scientific">Truncatella angustata</name>
    <dbReference type="NCBI Taxonomy" id="152316"/>
    <lineage>
        <taxon>Eukaryota</taxon>
        <taxon>Fungi</taxon>
        <taxon>Dikarya</taxon>
        <taxon>Ascomycota</taxon>
        <taxon>Pezizomycotina</taxon>
        <taxon>Sordariomycetes</taxon>
        <taxon>Xylariomycetidae</taxon>
        <taxon>Amphisphaeriales</taxon>
        <taxon>Sporocadaceae</taxon>
        <taxon>Truncatella</taxon>
    </lineage>
</organism>
<protein>
    <submittedName>
        <fullName evidence="1">Uncharacterized protein</fullName>
    </submittedName>
</protein>
<dbReference type="Proteomes" id="UP000758603">
    <property type="component" value="Unassembled WGS sequence"/>
</dbReference>
<dbReference type="RefSeq" id="XP_045960858.1">
    <property type="nucleotide sequence ID" value="XM_046099448.1"/>
</dbReference>
<proteinExistence type="predicted"/>
<evidence type="ECO:0000313" key="1">
    <source>
        <dbReference type="EMBL" id="KAH6656624.1"/>
    </source>
</evidence>
<accession>A0A9P8UQQ6</accession>
<dbReference type="EMBL" id="JAGPXC010000002">
    <property type="protein sequence ID" value="KAH6656624.1"/>
    <property type="molecule type" value="Genomic_DNA"/>
</dbReference>
<dbReference type="AlphaFoldDB" id="A0A9P8UQQ6"/>
<comment type="caution">
    <text evidence="1">The sequence shown here is derived from an EMBL/GenBank/DDBJ whole genome shotgun (WGS) entry which is preliminary data.</text>
</comment>
<name>A0A9P8UQQ6_9PEZI</name>
<gene>
    <name evidence="1" type="ORF">BKA67DRAFT_531885</name>
</gene>
<dbReference type="GeneID" id="70128340"/>